<keyword evidence="2" id="KW-1185">Reference proteome</keyword>
<dbReference type="OrthoDB" id="2449121at2759"/>
<dbReference type="EMBL" id="ML769910">
    <property type="protein sequence ID" value="KAE9386134.1"/>
    <property type="molecule type" value="Genomic_DNA"/>
</dbReference>
<reference evidence="1" key="1">
    <citation type="journal article" date="2019" name="Environ. Microbiol.">
        <title>Fungal ecological strategies reflected in gene transcription - a case study of two litter decomposers.</title>
        <authorList>
            <person name="Barbi F."/>
            <person name="Kohler A."/>
            <person name="Barry K."/>
            <person name="Baskaran P."/>
            <person name="Daum C."/>
            <person name="Fauchery L."/>
            <person name="Ihrmark K."/>
            <person name="Kuo A."/>
            <person name="LaButti K."/>
            <person name="Lipzen A."/>
            <person name="Morin E."/>
            <person name="Grigoriev I.V."/>
            <person name="Henrissat B."/>
            <person name="Lindahl B."/>
            <person name="Martin F."/>
        </authorList>
    </citation>
    <scope>NUCLEOTIDE SEQUENCE</scope>
    <source>
        <strain evidence="1">JB14</strain>
    </source>
</reference>
<proteinExistence type="predicted"/>
<gene>
    <name evidence="1" type="ORF">BT96DRAFT_839746</name>
</gene>
<sequence length="67" mass="7725">DAAFQYLDACPVNVIRCFIDRSFCWMSAYQLKLTGKAAEWPVRKQKTHRSVSASPMMHLDTIYQPTT</sequence>
<dbReference type="Proteomes" id="UP000799118">
    <property type="component" value="Unassembled WGS sequence"/>
</dbReference>
<evidence type="ECO:0000313" key="2">
    <source>
        <dbReference type="Proteomes" id="UP000799118"/>
    </source>
</evidence>
<feature type="non-terminal residue" evidence="1">
    <location>
        <position position="1"/>
    </location>
</feature>
<dbReference type="AlphaFoldDB" id="A0A6A4GLM7"/>
<evidence type="ECO:0000313" key="1">
    <source>
        <dbReference type="EMBL" id="KAE9386134.1"/>
    </source>
</evidence>
<name>A0A6A4GLM7_9AGAR</name>
<organism evidence="1 2">
    <name type="scientific">Gymnopus androsaceus JB14</name>
    <dbReference type="NCBI Taxonomy" id="1447944"/>
    <lineage>
        <taxon>Eukaryota</taxon>
        <taxon>Fungi</taxon>
        <taxon>Dikarya</taxon>
        <taxon>Basidiomycota</taxon>
        <taxon>Agaricomycotina</taxon>
        <taxon>Agaricomycetes</taxon>
        <taxon>Agaricomycetidae</taxon>
        <taxon>Agaricales</taxon>
        <taxon>Marasmiineae</taxon>
        <taxon>Omphalotaceae</taxon>
        <taxon>Gymnopus</taxon>
    </lineage>
</organism>
<accession>A0A6A4GLM7</accession>
<protein>
    <submittedName>
        <fullName evidence="1">Uncharacterized protein</fullName>
    </submittedName>
</protein>